<evidence type="ECO:0000313" key="3">
    <source>
        <dbReference type="Proteomes" id="UP000661025"/>
    </source>
</evidence>
<evidence type="ECO:0000313" key="2">
    <source>
        <dbReference type="EMBL" id="MBD9724315.1"/>
    </source>
</evidence>
<proteinExistence type="predicted"/>
<dbReference type="AlphaFoldDB" id="A0A927L2A6"/>
<organism evidence="2 3">
    <name type="scientific">Streptomyces caniscabiei</name>
    <dbReference type="NCBI Taxonomy" id="2746961"/>
    <lineage>
        <taxon>Bacteria</taxon>
        <taxon>Bacillati</taxon>
        <taxon>Actinomycetota</taxon>
        <taxon>Actinomycetes</taxon>
        <taxon>Kitasatosporales</taxon>
        <taxon>Streptomycetaceae</taxon>
        <taxon>Streptomyces</taxon>
    </lineage>
</organism>
<dbReference type="GeneID" id="79927955"/>
<sequence length="85" mass="9032">MRRSTLASIALCLAGGPGARQAAALGIRIAKDALVDLLRSVPQPPVGAVRFLGVDDFALRKVTPTPRSWLIWKPAARSTCARPGR</sequence>
<gene>
    <name evidence="2" type="ORF">IHE70_13995</name>
</gene>
<evidence type="ECO:0000256" key="1">
    <source>
        <dbReference type="SAM" id="SignalP"/>
    </source>
</evidence>
<feature type="signal peptide" evidence="1">
    <location>
        <begin position="1"/>
        <end position="22"/>
    </location>
</feature>
<name>A0A927L2A6_9ACTN</name>
<comment type="caution">
    <text evidence="2">The sequence shown here is derived from an EMBL/GenBank/DDBJ whole genome shotgun (WGS) entry which is preliminary data.</text>
</comment>
<dbReference type="RefSeq" id="WP_143674165.1">
    <property type="nucleotide sequence ID" value="NZ_CP119182.1"/>
</dbReference>
<dbReference type="Proteomes" id="UP000661025">
    <property type="component" value="Unassembled WGS sequence"/>
</dbReference>
<accession>A0A927L2A6</accession>
<evidence type="ECO:0008006" key="4">
    <source>
        <dbReference type="Google" id="ProtNLM"/>
    </source>
</evidence>
<feature type="chain" id="PRO_5037070243" description="Transposase IS701-like DDE domain-containing protein" evidence="1">
    <location>
        <begin position="23"/>
        <end position="85"/>
    </location>
</feature>
<dbReference type="EMBL" id="JACYXT010000004">
    <property type="protein sequence ID" value="MBD9724315.1"/>
    <property type="molecule type" value="Genomic_DNA"/>
</dbReference>
<protein>
    <recommendedName>
        <fullName evidence="4">Transposase IS701-like DDE domain-containing protein</fullName>
    </recommendedName>
</protein>
<keyword evidence="1" id="KW-0732">Signal</keyword>
<reference evidence="2" key="1">
    <citation type="submission" date="2020-09" db="EMBL/GenBank/DDBJ databases">
        <title>Streptomyces canutascabiei sp. nov., which causes potato common scab and is distributed across the world.</title>
        <authorList>
            <person name="Nguyen H.P."/>
            <person name="Weisberg A.J."/>
            <person name="Chang J.H."/>
            <person name="Clarke C.R."/>
        </authorList>
    </citation>
    <scope>NUCLEOTIDE SEQUENCE</scope>
    <source>
        <strain evidence="2">ID-01-6.2a</strain>
    </source>
</reference>